<evidence type="ECO:0000256" key="1">
    <source>
        <dbReference type="SAM" id="MobiDB-lite"/>
    </source>
</evidence>
<evidence type="ECO:0000313" key="2">
    <source>
        <dbReference type="EMBL" id="THH05605.1"/>
    </source>
</evidence>
<gene>
    <name evidence="2" type="ORF">EW145_g4676</name>
</gene>
<name>A0A4S4L2V1_9AGAM</name>
<dbReference type="Proteomes" id="UP000308199">
    <property type="component" value="Unassembled WGS sequence"/>
</dbReference>
<dbReference type="AlphaFoldDB" id="A0A4S4L2V1"/>
<feature type="region of interest" description="Disordered" evidence="1">
    <location>
        <begin position="41"/>
        <end position="63"/>
    </location>
</feature>
<proteinExistence type="predicted"/>
<reference evidence="2 3" key="1">
    <citation type="submission" date="2019-02" db="EMBL/GenBank/DDBJ databases">
        <title>Genome sequencing of the rare red list fungi Phellinidium pouzarii.</title>
        <authorList>
            <person name="Buettner E."/>
            <person name="Kellner H."/>
        </authorList>
    </citation>
    <scope>NUCLEOTIDE SEQUENCE [LARGE SCALE GENOMIC DNA]</scope>
    <source>
        <strain evidence="2 3">DSM 108285</strain>
    </source>
</reference>
<organism evidence="2 3">
    <name type="scientific">Phellinidium pouzarii</name>
    <dbReference type="NCBI Taxonomy" id="167371"/>
    <lineage>
        <taxon>Eukaryota</taxon>
        <taxon>Fungi</taxon>
        <taxon>Dikarya</taxon>
        <taxon>Basidiomycota</taxon>
        <taxon>Agaricomycotina</taxon>
        <taxon>Agaricomycetes</taxon>
        <taxon>Hymenochaetales</taxon>
        <taxon>Hymenochaetaceae</taxon>
        <taxon>Phellinidium</taxon>
    </lineage>
</organism>
<comment type="caution">
    <text evidence="2">The sequence shown here is derived from an EMBL/GenBank/DDBJ whole genome shotgun (WGS) entry which is preliminary data.</text>
</comment>
<feature type="compositionally biased region" description="Basic and acidic residues" evidence="1">
    <location>
        <begin position="44"/>
        <end position="54"/>
    </location>
</feature>
<sequence>MFSFSRTDKPVLAPISTPGRGYLAFPAGYSLTPEQKLNTLDQQAQRERQEREADQESLNAATAEAEQARISFEQAWQKRQRFQDKRRQALEARERDEALKGEKHWVRQGGFLRDADGRRDERRTEEVRRLVEQEDAERRIRERWETYESVWTRIVSSNEPVVFANLPWPLINPPKSPLDLRNPTGIADFLFESLSLKGNTTTRRDRLRMSLLRWHPDKLGAVLARVPVDDLNLVKDGIDAVVISLMHLQEAEKAR</sequence>
<keyword evidence="3" id="KW-1185">Reference proteome</keyword>
<dbReference type="EMBL" id="SGPK01000249">
    <property type="protein sequence ID" value="THH05605.1"/>
    <property type="molecule type" value="Genomic_DNA"/>
</dbReference>
<accession>A0A4S4L2V1</accession>
<evidence type="ECO:0000313" key="3">
    <source>
        <dbReference type="Proteomes" id="UP000308199"/>
    </source>
</evidence>
<protein>
    <submittedName>
        <fullName evidence="2">Uncharacterized protein</fullName>
    </submittedName>
</protein>
<dbReference type="OrthoDB" id="3241983at2759"/>